<organism evidence="1 2">
    <name type="scientific">Vaccinium darrowii</name>
    <dbReference type="NCBI Taxonomy" id="229202"/>
    <lineage>
        <taxon>Eukaryota</taxon>
        <taxon>Viridiplantae</taxon>
        <taxon>Streptophyta</taxon>
        <taxon>Embryophyta</taxon>
        <taxon>Tracheophyta</taxon>
        <taxon>Spermatophyta</taxon>
        <taxon>Magnoliopsida</taxon>
        <taxon>eudicotyledons</taxon>
        <taxon>Gunneridae</taxon>
        <taxon>Pentapetalae</taxon>
        <taxon>asterids</taxon>
        <taxon>Ericales</taxon>
        <taxon>Ericaceae</taxon>
        <taxon>Vaccinioideae</taxon>
        <taxon>Vaccinieae</taxon>
        <taxon>Vaccinium</taxon>
    </lineage>
</organism>
<reference evidence="1 2" key="1">
    <citation type="journal article" date="2021" name="Hortic Res">
        <title>High-quality reference genome and annotation aids understanding of berry development for evergreen blueberry (Vaccinium darrowii).</title>
        <authorList>
            <person name="Yu J."/>
            <person name="Hulse-Kemp A.M."/>
            <person name="Babiker E."/>
            <person name="Staton M."/>
        </authorList>
    </citation>
    <scope>NUCLEOTIDE SEQUENCE [LARGE SCALE GENOMIC DNA]</scope>
    <source>
        <strain evidence="2">cv. NJ 8807/NJ 8810</strain>
        <tissue evidence="1">Young leaf</tissue>
    </source>
</reference>
<comment type="caution">
    <text evidence="1">The sequence shown here is derived from an EMBL/GenBank/DDBJ whole genome shotgun (WGS) entry which is preliminary data.</text>
</comment>
<gene>
    <name evidence="1" type="ORF">Vadar_030933</name>
</gene>
<accession>A0ACB7YQP1</accession>
<sequence>MAAAVVSVPIPIDTYKIGFIGAGKIAESIAGGVVKSGVLTASRIRTAHLGPARRSAFESLGIKVFDSNVEGRSQNLRAMASIVYNSYNGAKQ</sequence>
<keyword evidence="2" id="KW-1185">Reference proteome</keyword>
<evidence type="ECO:0000313" key="2">
    <source>
        <dbReference type="Proteomes" id="UP000828048"/>
    </source>
</evidence>
<proteinExistence type="predicted"/>
<evidence type="ECO:0000313" key="1">
    <source>
        <dbReference type="EMBL" id="KAH7855952.1"/>
    </source>
</evidence>
<dbReference type="EMBL" id="CM037161">
    <property type="protein sequence ID" value="KAH7855952.1"/>
    <property type="molecule type" value="Genomic_DNA"/>
</dbReference>
<dbReference type="Proteomes" id="UP000828048">
    <property type="component" value="Chromosome 11"/>
</dbReference>
<protein>
    <submittedName>
        <fullName evidence="1">Uncharacterized protein</fullName>
    </submittedName>
</protein>
<name>A0ACB7YQP1_9ERIC</name>